<dbReference type="EMBL" id="CAFBPZ010000036">
    <property type="protein sequence ID" value="CAB5037783.1"/>
    <property type="molecule type" value="Genomic_DNA"/>
</dbReference>
<reference evidence="1" key="1">
    <citation type="submission" date="2020-05" db="EMBL/GenBank/DDBJ databases">
        <authorList>
            <person name="Chiriac C."/>
            <person name="Salcher M."/>
            <person name="Ghai R."/>
            <person name="Kavagutti S V."/>
        </authorList>
    </citation>
    <scope>NUCLEOTIDE SEQUENCE</scope>
</reference>
<dbReference type="AlphaFoldDB" id="A0A6J7S9A8"/>
<gene>
    <name evidence="1" type="ORF">UFOPK4237_00702</name>
</gene>
<proteinExistence type="predicted"/>
<name>A0A6J7S9A8_9ZZZZ</name>
<organism evidence="1">
    <name type="scientific">freshwater metagenome</name>
    <dbReference type="NCBI Taxonomy" id="449393"/>
    <lineage>
        <taxon>unclassified sequences</taxon>
        <taxon>metagenomes</taxon>
        <taxon>ecological metagenomes</taxon>
    </lineage>
</organism>
<sequence>MVIPLCFGASGSVRVIKKVYVEMWAPVVHILEPLMAHISPSCTARTLAFAISEPPSGSEYPKHTTARPAAHSLRMGSAISAGMYLRIAAIGNEEVPFIIITRAS</sequence>
<evidence type="ECO:0000313" key="1">
    <source>
        <dbReference type="EMBL" id="CAB5037783.1"/>
    </source>
</evidence>
<protein>
    <submittedName>
        <fullName evidence="1">Unannotated protein</fullName>
    </submittedName>
</protein>
<accession>A0A6J7S9A8</accession>